<dbReference type="InterPro" id="IPR036388">
    <property type="entry name" value="WH-like_DNA-bd_sf"/>
</dbReference>
<dbReference type="InterPro" id="IPR023120">
    <property type="entry name" value="WHTH_transcript_rep_HrcA_IDD"/>
</dbReference>
<evidence type="ECO:0000256" key="5">
    <source>
        <dbReference type="HAMAP-Rule" id="MF_00081"/>
    </source>
</evidence>
<protein>
    <recommendedName>
        <fullName evidence="5">Heat-inducible transcription repressor HrcA</fullName>
    </recommendedName>
</protein>
<dbReference type="PIRSF" id="PIRSF005485">
    <property type="entry name" value="HrcA"/>
    <property type="match status" value="1"/>
</dbReference>
<dbReference type="InterPro" id="IPR005104">
    <property type="entry name" value="WHTH_HrcA_DNA-bd"/>
</dbReference>
<dbReference type="GO" id="GO:0003677">
    <property type="term" value="F:DNA binding"/>
    <property type="evidence" value="ECO:0007669"/>
    <property type="project" value="InterPro"/>
</dbReference>
<dbReference type="AlphaFoldDB" id="A0A1W6SKR3"/>
<dbReference type="Pfam" id="PF01628">
    <property type="entry name" value="HrcA"/>
    <property type="match status" value="1"/>
</dbReference>
<feature type="domain" description="Winged helix-turn-helix transcription repressor HrcA DNA-binding" evidence="7">
    <location>
        <begin position="2"/>
        <end position="72"/>
    </location>
</feature>
<evidence type="ECO:0000256" key="3">
    <source>
        <dbReference type="ARBA" id="ARBA00023016"/>
    </source>
</evidence>
<dbReference type="eggNOG" id="COG1420">
    <property type="taxonomic scope" value="Bacteria"/>
</dbReference>
<name>A0A1W6SKR3_9PROT</name>
<gene>
    <name evidence="5" type="primary">hrcA</name>
    <name evidence="8" type="ORF">EBAPG3_000530</name>
</gene>
<dbReference type="HAMAP" id="MF_00081">
    <property type="entry name" value="HrcA"/>
    <property type="match status" value="1"/>
</dbReference>
<dbReference type="EMBL" id="CP021106">
    <property type="protein sequence ID" value="ARO86386.1"/>
    <property type="molecule type" value="Genomic_DNA"/>
</dbReference>
<dbReference type="PANTHER" id="PTHR34824">
    <property type="entry name" value="HEAT-INDUCIBLE TRANSCRIPTION REPRESSOR HRCA"/>
    <property type="match status" value="1"/>
</dbReference>
<keyword evidence="1 5" id="KW-0678">Repressor</keyword>
<evidence type="ECO:0000256" key="1">
    <source>
        <dbReference type="ARBA" id="ARBA00022491"/>
    </source>
</evidence>
<dbReference type="RefSeq" id="WP_004180575.1">
    <property type="nucleotide sequence ID" value="NZ_CP021106.3"/>
</dbReference>
<dbReference type="InterPro" id="IPR021153">
    <property type="entry name" value="HrcA_C"/>
</dbReference>
<evidence type="ECO:0000313" key="8">
    <source>
        <dbReference type="EMBL" id="ARO86386.1"/>
    </source>
</evidence>
<evidence type="ECO:0000259" key="6">
    <source>
        <dbReference type="Pfam" id="PF01628"/>
    </source>
</evidence>
<keyword evidence="4 5" id="KW-0804">Transcription</keyword>
<dbReference type="InterPro" id="IPR029016">
    <property type="entry name" value="GAF-like_dom_sf"/>
</dbReference>
<dbReference type="OrthoDB" id="9783139at2"/>
<dbReference type="NCBIfam" id="TIGR00331">
    <property type="entry name" value="hrcA"/>
    <property type="match status" value="1"/>
</dbReference>
<reference evidence="8 9" key="1">
    <citation type="journal article" date="2015" name="Int. J. Syst. Evol. Microbiol.">
        <title>Nitrosospira lacus sp. nov., a psychrotolerant, ammonia-oxidizing bacterium from sandy lake sediment.</title>
        <authorList>
            <person name="Urakawa H."/>
            <person name="Garcia J.C."/>
            <person name="Nielsen J.L."/>
            <person name="Le V.Q."/>
            <person name="Kozlowski J.A."/>
            <person name="Stein L.Y."/>
            <person name="Lim C.K."/>
            <person name="Pommerening-Roser A."/>
            <person name="Martens-Habbena W."/>
            <person name="Stahl D.A."/>
            <person name="Klotz M.G."/>
        </authorList>
    </citation>
    <scope>NUCLEOTIDE SEQUENCE [LARGE SCALE GENOMIC DNA]</scope>
    <source>
        <strain evidence="8 9">APG3</strain>
    </source>
</reference>
<keyword evidence="2 5" id="KW-0805">Transcription regulation</keyword>
<dbReference type="Pfam" id="PF03444">
    <property type="entry name" value="WHD_HrcA"/>
    <property type="match status" value="1"/>
</dbReference>
<dbReference type="InterPro" id="IPR036390">
    <property type="entry name" value="WH_DNA-bd_sf"/>
</dbReference>
<evidence type="ECO:0000313" key="9">
    <source>
        <dbReference type="Proteomes" id="UP000012179"/>
    </source>
</evidence>
<sequence length="339" mass="37828">MLNQRAKILLKTLVERYISEGQPVGSRSLSKFSGLDLSPATIRNVMADLEEMGFVASPHTSAGRVPTHRGYRFFIDTLLVVKPLDVIEIHQLEDQLYPDHPSRLINSASQLLSELTRFAGVVVTPKRSSAVFRYIEFMALSEKRILLIIVTPEGDVQNRVLFTDRPYNQTELIEAGNFINQNYAGCTFDEIRVRLQSELKQLRHDMTNLMTAAIELGNEALQSNSEAVVVAGERKLLDVHDLASNMTSLKKLFDLFERKTVLLQLLEFSRKAEGVQIFIGDESGVLTLDEFSVVTAPYEVDGKVVGTVGVVGPTRMAYERIIPIVDATARLLSSALSHH</sequence>
<dbReference type="SUPFAM" id="SSF46785">
    <property type="entry name" value="Winged helix' DNA-binding domain"/>
    <property type="match status" value="1"/>
</dbReference>
<feature type="domain" description="Heat-inducible transcription repressor HrcA C-terminal" evidence="6">
    <location>
        <begin position="103"/>
        <end position="322"/>
    </location>
</feature>
<dbReference type="Gene3D" id="3.30.450.40">
    <property type="match status" value="1"/>
</dbReference>
<keyword evidence="3 5" id="KW-0346">Stress response</keyword>
<dbReference type="SUPFAM" id="SSF55781">
    <property type="entry name" value="GAF domain-like"/>
    <property type="match status" value="1"/>
</dbReference>
<evidence type="ECO:0000256" key="2">
    <source>
        <dbReference type="ARBA" id="ARBA00023015"/>
    </source>
</evidence>
<proteinExistence type="inferred from homology"/>
<dbReference type="GO" id="GO:0045892">
    <property type="term" value="P:negative regulation of DNA-templated transcription"/>
    <property type="evidence" value="ECO:0007669"/>
    <property type="project" value="UniProtKB-UniRule"/>
</dbReference>
<dbReference type="Proteomes" id="UP000012179">
    <property type="component" value="Chromosome"/>
</dbReference>
<dbReference type="Gene3D" id="1.10.10.10">
    <property type="entry name" value="Winged helix-like DNA-binding domain superfamily/Winged helix DNA-binding domain"/>
    <property type="match status" value="1"/>
</dbReference>
<organism evidence="8 9">
    <name type="scientific">Nitrosospira lacus</name>
    <dbReference type="NCBI Taxonomy" id="1288494"/>
    <lineage>
        <taxon>Bacteria</taxon>
        <taxon>Pseudomonadati</taxon>
        <taxon>Pseudomonadota</taxon>
        <taxon>Betaproteobacteria</taxon>
        <taxon>Nitrosomonadales</taxon>
        <taxon>Nitrosomonadaceae</taxon>
        <taxon>Nitrosospira</taxon>
    </lineage>
</organism>
<dbReference type="KEGG" id="nlc:EBAPG3_000530"/>
<evidence type="ECO:0000259" key="7">
    <source>
        <dbReference type="Pfam" id="PF03444"/>
    </source>
</evidence>
<evidence type="ECO:0000256" key="4">
    <source>
        <dbReference type="ARBA" id="ARBA00023163"/>
    </source>
</evidence>
<comment type="similarity">
    <text evidence="5">Belongs to the HrcA family.</text>
</comment>
<dbReference type="Gene3D" id="3.30.390.60">
    <property type="entry name" value="Heat-inducible transcription repressor hrca homolog, domain 3"/>
    <property type="match status" value="1"/>
</dbReference>
<dbReference type="InterPro" id="IPR002571">
    <property type="entry name" value="HrcA"/>
</dbReference>
<comment type="function">
    <text evidence="5">Negative regulator of class I heat shock genes (grpE-dnaK-dnaJ and groELS operons). Prevents heat-shock induction of these operons.</text>
</comment>
<keyword evidence="9" id="KW-1185">Reference proteome</keyword>
<accession>A0A1W6SKR3</accession>
<dbReference type="PANTHER" id="PTHR34824:SF1">
    <property type="entry name" value="HEAT-INDUCIBLE TRANSCRIPTION REPRESSOR HRCA"/>
    <property type="match status" value="1"/>
</dbReference>